<organism evidence="1">
    <name type="scientific">Arundo donax</name>
    <name type="common">Giant reed</name>
    <name type="synonym">Donax arundinaceus</name>
    <dbReference type="NCBI Taxonomy" id="35708"/>
    <lineage>
        <taxon>Eukaryota</taxon>
        <taxon>Viridiplantae</taxon>
        <taxon>Streptophyta</taxon>
        <taxon>Embryophyta</taxon>
        <taxon>Tracheophyta</taxon>
        <taxon>Spermatophyta</taxon>
        <taxon>Magnoliopsida</taxon>
        <taxon>Liliopsida</taxon>
        <taxon>Poales</taxon>
        <taxon>Poaceae</taxon>
        <taxon>PACMAD clade</taxon>
        <taxon>Arundinoideae</taxon>
        <taxon>Arundineae</taxon>
        <taxon>Arundo</taxon>
    </lineage>
</organism>
<accession>A0A0A9HU77</accession>
<protein>
    <submittedName>
        <fullName evidence="1">Uncharacterized protein</fullName>
    </submittedName>
</protein>
<evidence type="ECO:0000313" key="1">
    <source>
        <dbReference type="EMBL" id="JAE39394.1"/>
    </source>
</evidence>
<dbReference type="AlphaFoldDB" id="A0A0A9HU77"/>
<sequence length="79" mass="8804">MGPGFISLIPWPWKLLSAGSRDPGTSWLRLMSFPLTHLLARMRIAEAVILNKMRAIQSLGTPHRIGRLLSCLEEVAILP</sequence>
<dbReference type="EMBL" id="GBRH01158502">
    <property type="protein sequence ID" value="JAE39394.1"/>
    <property type="molecule type" value="Transcribed_RNA"/>
</dbReference>
<reference evidence="1" key="1">
    <citation type="submission" date="2014-09" db="EMBL/GenBank/DDBJ databases">
        <authorList>
            <person name="Magalhaes I.L.F."/>
            <person name="Oliveira U."/>
            <person name="Santos F.R."/>
            <person name="Vidigal T.H.D.A."/>
            <person name="Brescovit A.D."/>
            <person name="Santos A.J."/>
        </authorList>
    </citation>
    <scope>NUCLEOTIDE SEQUENCE</scope>
    <source>
        <tissue evidence="1">Shoot tissue taken approximately 20 cm above the soil surface</tissue>
    </source>
</reference>
<reference evidence="1" key="2">
    <citation type="journal article" date="2015" name="Data Brief">
        <title>Shoot transcriptome of the giant reed, Arundo donax.</title>
        <authorList>
            <person name="Barrero R.A."/>
            <person name="Guerrero F.D."/>
            <person name="Moolhuijzen P."/>
            <person name="Goolsby J.A."/>
            <person name="Tidwell J."/>
            <person name="Bellgard S.E."/>
            <person name="Bellgard M.I."/>
        </authorList>
    </citation>
    <scope>NUCLEOTIDE SEQUENCE</scope>
    <source>
        <tissue evidence="1">Shoot tissue taken approximately 20 cm above the soil surface</tissue>
    </source>
</reference>
<name>A0A0A9HU77_ARUDO</name>
<proteinExistence type="predicted"/>